<dbReference type="AlphaFoldDB" id="A0A191ZDU9"/>
<dbReference type="EMBL" id="CP016027">
    <property type="protein sequence ID" value="ANJ66042.1"/>
    <property type="molecule type" value="Genomic_DNA"/>
</dbReference>
<keyword evidence="2" id="KW-1185">Reference proteome</keyword>
<accession>A0A191ZDU9</accession>
<dbReference type="KEGG" id="haz:A9404_00390"/>
<evidence type="ECO:0000313" key="2">
    <source>
        <dbReference type="Proteomes" id="UP000078596"/>
    </source>
</evidence>
<proteinExistence type="predicted"/>
<dbReference type="Proteomes" id="UP000078596">
    <property type="component" value="Chromosome"/>
</dbReference>
<sequence>MQPDETMLLERYRTSPQALRDAALRVLLGADAPSAAASKFSVGGNMNAQVFEGGATNTAPVTFNISSDKERKK</sequence>
<gene>
    <name evidence="1" type="ORF">A9404_00390</name>
</gene>
<dbReference type="STRING" id="1860122.A9404_00390"/>
<name>A0A191ZDU9_9GAMM</name>
<evidence type="ECO:0000313" key="1">
    <source>
        <dbReference type="EMBL" id="ANJ66042.1"/>
    </source>
</evidence>
<protein>
    <submittedName>
        <fullName evidence="1">Uncharacterized protein</fullName>
    </submittedName>
</protein>
<organism evidence="1 2">
    <name type="scientific">Halothiobacillus diazotrophicus</name>
    <dbReference type="NCBI Taxonomy" id="1860122"/>
    <lineage>
        <taxon>Bacteria</taxon>
        <taxon>Pseudomonadati</taxon>
        <taxon>Pseudomonadota</taxon>
        <taxon>Gammaproteobacteria</taxon>
        <taxon>Chromatiales</taxon>
        <taxon>Halothiobacillaceae</taxon>
        <taxon>Halothiobacillus</taxon>
    </lineage>
</organism>
<reference evidence="1 2" key="1">
    <citation type="submission" date="2016-06" db="EMBL/GenBank/DDBJ databases">
        <title>Insight into the functional genes involving in sulfur oxidation in Pearl River water.</title>
        <authorList>
            <person name="Luo J."/>
            <person name="Tan X."/>
            <person name="Lin W."/>
        </authorList>
    </citation>
    <scope>NUCLEOTIDE SEQUENCE [LARGE SCALE GENOMIC DNA]</scope>
    <source>
        <strain evidence="1 2">LS2</strain>
    </source>
</reference>